<name>A0A0F4YWE4_RASE3</name>
<dbReference type="Proteomes" id="UP000053958">
    <property type="component" value="Unassembled WGS sequence"/>
</dbReference>
<dbReference type="AlphaFoldDB" id="A0A0F4YWE4"/>
<evidence type="ECO:0000313" key="2">
    <source>
        <dbReference type="Proteomes" id="UP000053958"/>
    </source>
</evidence>
<protein>
    <submittedName>
        <fullName evidence="1">Uncharacterized protein</fullName>
    </submittedName>
</protein>
<keyword evidence="2" id="KW-1185">Reference proteome</keyword>
<dbReference type="EMBL" id="LASV01000163">
    <property type="protein sequence ID" value="KKA21953.1"/>
    <property type="molecule type" value="Genomic_DNA"/>
</dbReference>
<reference evidence="1 2" key="1">
    <citation type="submission" date="2015-04" db="EMBL/GenBank/DDBJ databases">
        <authorList>
            <person name="Heijne W.H."/>
            <person name="Fedorova N.D."/>
            <person name="Nierman W.C."/>
            <person name="Vollebregt A.W."/>
            <person name="Zhao Z."/>
            <person name="Wu L."/>
            <person name="Kumar M."/>
            <person name="Stam H."/>
            <person name="van den Berg M.A."/>
            <person name="Pel H.J."/>
        </authorList>
    </citation>
    <scope>NUCLEOTIDE SEQUENCE [LARGE SCALE GENOMIC DNA]</scope>
    <source>
        <strain evidence="1 2">CBS 393.64</strain>
    </source>
</reference>
<evidence type="ECO:0000313" key="1">
    <source>
        <dbReference type="EMBL" id="KKA21953.1"/>
    </source>
</evidence>
<dbReference type="GeneID" id="25316364"/>
<gene>
    <name evidence="1" type="ORF">T310_4015</name>
</gene>
<proteinExistence type="predicted"/>
<comment type="caution">
    <text evidence="1">The sequence shown here is derived from an EMBL/GenBank/DDBJ whole genome shotgun (WGS) entry which is preliminary data.</text>
</comment>
<accession>A0A0F4YWE4</accession>
<organism evidence="1 2">
    <name type="scientific">Rasamsonia emersonii (strain ATCC 16479 / CBS 393.64 / IMI 116815)</name>
    <dbReference type="NCBI Taxonomy" id="1408163"/>
    <lineage>
        <taxon>Eukaryota</taxon>
        <taxon>Fungi</taxon>
        <taxon>Dikarya</taxon>
        <taxon>Ascomycota</taxon>
        <taxon>Pezizomycotina</taxon>
        <taxon>Eurotiomycetes</taxon>
        <taxon>Eurotiomycetidae</taxon>
        <taxon>Eurotiales</taxon>
        <taxon>Trichocomaceae</taxon>
        <taxon>Rasamsonia</taxon>
    </lineage>
</organism>
<sequence length="260" mass="30053">MYNANHKRHLLISSRYCTLTSLDVLRTRPEDSLLTDLVVRSPGMVPITPNFRQLGGKRIVLFKHIHGRLAWELCAADVLKAARQLWWCRPVWQACSCVNSPCSCLRCTALSNTSYTWRNANVWCFRCRCWSSWLGSSCGAWIFELRGTGPPEAIALTLFMTRPWSGDETQESKYPAELTPRQRQELLQRRITCLDELRKLFFSSGILPRWPESCTSALSVMQKKLLENTRYEAIARSDINILIVIYQQDDRRKIILLRVA</sequence>
<dbReference type="RefSeq" id="XP_013328565.1">
    <property type="nucleotide sequence ID" value="XM_013473111.1"/>
</dbReference>